<dbReference type="SMART" id="SM00248">
    <property type="entry name" value="ANK"/>
    <property type="match status" value="3"/>
</dbReference>
<proteinExistence type="predicted"/>
<dbReference type="Proteomes" id="UP001396334">
    <property type="component" value="Unassembled WGS sequence"/>
</dbReference>
<organism evidence="3 4">
    <name type="scientific">Hibiscus sabdariffa</name>
    <name type="common">roselle</name>
    <dbReference type="NCBI Taxonomy" id="183260"/>
    <lineage>
        <taxon>Eukaryota</taxon>
        <taxon>Viridiplantae</taxon>
        <taxon>Streptophyta</taxon>
        <taxon>Embryophyta</taxon>
        <taxon>Tracheophyta</taxon>
        <taxon>Spermatophyta</taxon>
        <taxon>Magnoliopsida</taxon>
        <taxon>eudicotyledons</taxon>
        <taxon>Gunneridae</taxon>
        <taxon>Pentapetalae</taxon>
        <taxon>rosids</taxon>
        <taxon>malvids</taxon>
        <taxon>Malvales</taxon>
        <taxon>Malvaceae</taxon>
        <taxon>Malvoideae</taxon>
        <taxon>Hibiscus</taxon>
    </lineage>
</organism>
<reference evidence="3 4" key="1">
    <citation type="journal article" date="2024" name="G3 (Bethesda)">
        <title>Genome assembly of Hibiscus sabdariffa L. provides insights into metabolisms of medicinal natural products.</title>
        <authorList>
            <person name="Kim T."/>
        </authorList>
    </citation>
    <scope>NUCLEOTIDE SEQUENCE [LARGE SCALE GENOMIC DNA]</scope>
    <source>
        <strain evidence="3">TK-2024</strain>
        <tissue evidence="3">Old leaves</tissue>
    </source>
</reference>
<feature type="transmembrane region" description="Helical" evidence="1">
    <location>
        <begin position="330"/>
        <end position="350"/>
    </location>
</feature>
<dbReference type="InterPro" id="IPR036770">
    <property type="entry name" value="Ankyrin_rpt-contain_sf"/>
</dbReference>
<dbReference type="EMBL" id="JBBPBN010000017">
    <property type="protein sequence ID" value="KAK9019314.1"/>
    <property type="molecule type" value="Genomic_DNA"/>
</dbReference>
<dbReference type="PANTHER" id="PTHR24128:SF24">
    <property type="entry name" value="ANKYRIN REPEAT PROTEIN"/>
    <property type="match status" value="1"/>
</dbReference>
<dbReference type="InterPro" id="IPR002110">
    <property type="entry name" value="Ankyrin_rpt"/>
</dbReference>
<evidence type="ECO:0000259" key="2">
    <source>
        <dbReference type="Pfam" id="PF13962"/>
    </source>
</evidence>
<gene>
    <name evidence="3" type="ORF">V6N11_053840</name>
</gene>
<evidence type="ECO:0000256" key="1">
    <source>
        <dbReference type="SAM" id="Phobius"/>
    </source>
</evidence>
<dbReference type="PANTHER" id="PTHR24128">
    <property type="entry name" value="HOMEOBOX PROTEIN WARIAI"/>
    <property type="match status" value="1"/>
</dbReference>
<feature type="transmembrane region" description="Helical" evidence="1">
    <location>
        <begin position="356"/>
        <end position="374"/>
    </location>
</feature>
<keyword evidence="1" id="KW-0472">Membrane</keyword>
<dbReference type="SUPFAM" id="SSF48403">
    <property type="entry name" value="Ankyrin repeat"/>
    <property type="match status" value="1"/>
</dbReference>
<keyword evidence="1" id="KW-0812">Transmembrane</keyword>
<keyword evidence="4" id="KW-1185">Reference proteome</keyword>
<comment type="caution">
    <text evidence="3">The sequence shown here is derived from an EMBL/GenBank/DDBJ whole genome shotgun (WGS) entry which is preliminary data.</text>
</comment>
<dbReference type="Pfam" id="PF13962">
    <property type="entry name" value="PGG"/>
    <property type="match status" value="1"/>
</dbReference>
<protein>
    <recommendedName>
        <fullName evidence="2">PGG domain-containing protein</fullName>
    </recommendedName>
</protein>
<evidence type="ECO:0000313" key="4">
    <source>
        <dbReference type="Proteomes" id="UP001396334"/>
    </source>
</evidence>
<evidence type="ECO:0000313" key="3">
    <source>
        <dbReference type="EMBL" id="KAK9019314.1"/>
    </source>
</evidence>
<feature type="domain" description="PGG" evidence="2">
    <location>
        <begin position="242"/>
        <end position="322"/>
    </location>
</feature>
<feature type="transmembrane region" description="Helical" evidence="1">
    <location>
        <begin position="294"/>
        <end position="318"/>
    </location>
</feature>
<dbReference type="InterPro" id="IPR026961">
    <property type="entry name" value="PGG_dom"/>
</dbReference>
<accession>A0ABR2S302</accession>
<dbReference type="Pfam" id="PF12796">
    <property type="entry name" value="Ank_2"/>
    <property type="match status" value="1"/>
</dbReference>
<dbReference type="Gene3D" id="1.25.40.20">
    <property type="entry name" value="Ankyrin repeat-containing domain"/>
    <property type="match status" value="1"/>
</dbReference>
<keyword evidence="1" id="KW-1133">Transmembrane helix</keyword>
<sequence>MSAVAPSNLQHAAEDGDVDSLYRLIAEDPSVLERLDELPFDRTPLHIAAMHGRVKFAVEIMRLKPSLSRKLDPDGRSPMQMALQNEQIPTVLRFLEMEPDLVRFKGRLGFTPLHDVVKRGNLQLLREFLAASPHSSLTPRAKGGPILGGQNPQLEGPRWFHGTAYRSQADICGDLQGLTALDVCEHREMEKDLIRAGALTSDSMTDHDTAMASMKQLSFESRLTLVESMVRFLKGQKTNISTESRDALLVVAALVATASFQAVLSPPGGLRQADSSETDVLPFGKAGKVVMKQWLYIIFLILNATSFWVTIVAIYLLLPSGFYGRLLTLPLALFSASYLFCSTVISPSYICVVVNFGFFTLCVVLLLVILLHLSKRRMLLPDRK</sequence>
<name>A0ABR2S302_9ROSI</name>